<dbReference type="AlphaFoldDB" id="A0A1C3XNE8"/>
<dbReference type="GO" id="GO:0003677">
    <property type="term" value="F:DNA binding"/>
    <property type="evidence" value="ECO:0007669"/>
    <property type="project" value="InterPro"/>
</dbReference>
<evidence type="ECO:0000256" key="1">
    <source>
        <dbReference type="ARBA" id="ARBA00011900"/>
    </source>
</evidence>
<dbReference type="Gene3D" id="3.40.50.150">
    <property type="entry name" value="Vaccinia Virus protein VP39"/>
    <property type="match status" value="1"/>
</dbReference>
<dbReference type="InterPro" id="IPR029063">
    <property type="entry name" value="SAM-dependent_MTases_sf"/>
</dbReference>
<protein>
    <recommendedName>
        <fullName evidence="1">site-specific DNA-methyltransferase (adenine-specific)</fullName>
        <ecNumber evidence="1">2.1.1.72</ecNumber>
    </recommendedName>
</protein>
<dbReference type="Proteomes" id="UP000199184">
    <property type="component" value="Unassembled WGS sequence"/>
</dbReference>
<reference evidence="8" key="1">
    <citation type="submission" date="2016-08" db="EMBL/GenBank/DDBJ databases">
        <authorList>
            <person name="Varghese N."/>
            <person name="Submissions Spin"/>
        </authorList>
    </citation>
    <scope>NUCLEOTIDE SEQUENCE [LARGE SCALE GENOMIC DNA]</scope>
    <source>
        <strain evidence="8">ERR11</strain>
    </source>
</reference>
<accession>A0A1C3XNE8</accession>
<dbReference type="GO" id="GO:0009007">
    <property type="term" value="F:site-specific DNA-methyltransferase (adenine-specific) activity"/>
    <property type="evidence" value="ECO:0007669"/>
    <property type="project" value="UniProtKB-EC"/>
</dbReference>
<sequence>MYESGKRSYLDLPSEQQAALIDGARDASPVRGLTHGYYKYPARFSPIFAKMAIQTFSKPGDVVLDPHVGGGTTLVEALAAGRQAVGVDISTLAEFVASVKCTVFSEADLDTLQRWAGKLPARIDIHRPSVTFEDYEALGYYKHLDDPSRWRLRKAIDQALASAVKLQKPRMVSFGRCVVLRTAQWALDGRKHQPAIDDFRKALQEYAEEMLCGARELRAAVKENGRNRVTVLRRNAAGLEHDPSVCDIRAPRLVVTSPPYPGVHVLYHRWQVDGGKEAPLPFMIANKLDGAGGSYYTMGDRKYPELATYFANIKATMSSVAALADRKTTFVQMLAFSEAHWQLPKYLEAMKQAGLAEVFLSDLKHEGDGRLWREVPGRRWYSDQRGATPGSKEVVLLHKKADLTPSQLQGRRSARHQTGLPVRASSARA</sequence>
<proteinExistence type="predicted"/>
<name>A0A1C3XNE8_9BRAD</name>
<dbReference type="Pfam" id="PF01555">
    <property type="entry name" value="N6_N4_Mtase"/>
    <property type="match status" value="1"/>
</dbReference>
<evidence type="ECO:0000256" key="4">
    <source>
        <dbReference type="ARBA" id="ARBA00047942"/>
    </source>
</evidence>
<evidence type="ECO:0000256" key="3">
    <source>
        <dbReference type="ARBA" id="ARBA00022679"/>
    </source>
</evidence>
<evidence type="ECO:0000256" key="2">
    <source>
        <dbReference type="ARBA" id="ARBA00022603"/>
    </source>
</evidence>
<dbReference type="SUPFAM" id="SSF53335">
    <property type="entry name" value="S-adenosyl-L-methionine-dependent methyltransferases"/>
    <property type="match status" value="2"/>
</dbReference>
<dbReference type="RefSeq" id="WP_091965325.1">
    <property type="nucleotide sequence ID" value="NZ_FMAI01000021.1"/>
</dbReference>
<comment type="catalytic activity">
    <reaction evidence="4">
        <text>a 2'-deoxyadenosine in DNA + S-adenosyl-L-methionine = an N(6)-methyl-2'-deoxyadenosine in DNA + S-adenosyl-L-homocysteine + H(+)</text>
        <dbReference type="Rhea" id="RHEA:15197"/>
        <dbReference type="Rhea" id="RHEA-COMP:12418"/>
        <dbReference type="Rhea" id="RHEA-COMP:12419"/>
        <dbReference type="ChEBI" id="CHEBI:15378"/>
        <dbReference type="ChEBI" id="CHEBI:57856"/>
        <dbReference type="ChEBI" id="CHEBI:59789"/>
        <dbReference type="ChEBI" id="CHEBI:90615"/>
        <dbReference type="ChEBI" id="CHEBI:90616"/>
        <dbReference type="EC" id="2.1.1.72"/>
    </reaction>
</comment>
<keyword evidence="8" id="KW-1185">Reference proteome</keyword>
<feature type="region of interest" description="Disordered" evidence="5">
    <location>
        <begin position="406"/>
        <end position="429"/>
    </location>
</feature>
<gene>
    <name evidence="7" type="ORF">GA0061098_102118</name>
</gene>
<evidence type="ECO:0000259" key="6">
    <source>
        <dbReference type="Pfam" id="PF01555"/>
    </source>
</evidence>
<dbReference type="GO" id="GO:0008170">
    <property type="term" value="F:N-methyltransferase activity"/>
    <property type="evidence" value="ECO:0007669"/>
    <property type="project" value="InterPro"/>
</dbReference>
<evidence type="ECO:0000313" key="8">
    <source>
        <dbReference type="Proteomes" id="UP000199184"/>
    </source>
</evidence>
<organism evidence="7 8">
    <name type="scientific">Bradyrhizobium shewense</name>
    <dbReference type="NCBI Taxonomy" id="1761772"/>
    <lineage>
        <taxon>Bacteria</taxon>
        <taxon>Pseudomonadati</taxon>
        <taxon>Pseudomonadota</taxon>
        <taxon>Alphaproteobacteria</taxon>
        <taxon>Hyphomicrobiales</taxon>
        <taxon>Nitrobacteraceae</taxon>
        <taxon>Bradyrhizobium</taxon>
    </lineage>
</organism>
<dbReference type="EMBL" id="FMAI01000021">
    <property type="protein sequence ID" value="SCB53811.1"/>
    <property type="molecule type" value="Genomic_DNA"/>
</dbReference>
<evidence type="ECO:0000313" key="7">
    <source>
        <dbReference type="EMBL" id="SCB53811.1"/>
    </source>
</evidence>
<evidence type="ECO:0000256" key="5">
    <source>
        <dbReference type="SAM" id="MobiDB-lite"/>
    </source>
</evidence>
<dbReference type="EC" id="2.1.1.72" evidence="1"/>
<feature type="domain" description="DNA methylase N-4/N-6" evidence="6">
    <location>
        <begin position="38"/>
        <end position="90"/>
    </location>
</feature>
<dbReference type="InterPro" id="IPR002941">
    <property type="entry name" value="DNA_methylase_N4/N6"/>
</dbReference>
<keyword evidence="2 7" id="KW-0489">Methyltransferase</keyword>
<keyword evidence="3" id="KW-0808">Transferase</keyword>
<dbReference type="GO" id="GO:0032259">
    <property type="term" value="P:methylation"/>
    <property type="evidence" value="ECO:0007669"/>
    <property type="project" value="UniProtKB-KW"/>
</dbReference>